<accession>A0AAU7YYA1</accession>
<dbReference type="EMBL" id="CP132938">
    <property type="protein sequence ID" value="XCB21545.1"/>
    <property type="molecule type" value="Genomic_DNA"/>
</dbReference>
<sequence length="374" mass="40677">MAFKKSSKNTDEYKRLVQSEEDKTTGWLNTVVFLAIAAVAYTDWIVVANVSLGYLYVLPIALSALVNTLPLTIALAVLCTILQDLFGPASESLPLRVAHIALAIVSFLIVGFLVTLIARQRGRLAAEVRRQRDEYERDLTLASQVQRQVLSKPPIVPGLELAAAMQTARLLGGDYYDFFQISDSIVDVVIADVSGKGAAASLLMPSLAVALRLRARELSGPAAILKDLDVCLKQITNPATFVTMFYARFNPTLRTLQYACGGHNPPLLLRTSTGESILLEESGPIMGILPDAQFFDTLIPLETGDILTLYTDGVTEQENEREEQFSLERLTKLILSKEAESATAIVADISEAVSTFAGATEQTDDLTVVIAKLL</sequence>
<gene>
    <name evidence="4" type="ORF">RBB81_18455</name>
</gene>
<dbReference type="RefSeq" id="WP_183787840.1">
    <property type="nucleotide sequence ID" value="NZ_CP132938.1"/>
</dbReference>
<dbReference type="PANTHER" id="PTHR43156:SF2">
    <property type="entry name" value="STAGE II SPORULATION PROTEIN E"/>
    <property type="match status" value="1"/>
</dbReference>
<feature type="domain" description="PPM-type phosphatase" evidence="3">
    <location>
        <begin position="156"/>
        <end position="373"/>
    </location>
</feature>
<dbReference type="Pfam" id="PF07228">
    <property type="entry name" value="SpoIIE"/>
    <property type="match status" value="1"/>
</dbReference>
<dbReference type="KEGG" id="tgi:RBB81_18455"/>
<evidence type="ECO:0000259" key="3">
    <source>
        <dbReference type="SMART" id="SM00331"/>
    </source>
</evidence>
<organism evidence="4">
    <name type="scientific">Tunturiibacter gelidiferens</name>
    <dbReference type="NCBI Taxonomy" id="3069689"/>
    <lineage>
        <taxon>Bacteria</taxon>
        <taxon>Pseudomonadati</taxon>
        <taxon>Acidobacteriota</taxon>
        <taxon>Terriglobia</taxon>
        <taxon>Terriglobales</taxon>
        <taxon>Acidobacteriaceae</taxon>
        <taxon>Tunturiibacter</taxon>
    </lineage>
</organism>
<evidence type="ECO:0000256" key="1">
    <source>
        <dbReference type="ARBA" id="ARBA00022801"/>
    </source>
</evidence>
<dbReference type="GO" id="GO:0016791">
    <property type="term" value="F:phosphatase activity"/>
    <property type="evidence" value="ECO:0007669"/>
    <property type="project" value="TreeGrafter"/>
</dbReference>
<dbReference type="PANTHER" id="PTHR43156">
    <property type="entry name" value="STAGE II SPORULATION PROTEIN E-RELATED"/>
    <property type="match status" value="1"/>
</dbReference>
<feature type="transmembrane region" description="Helical" evidence="2">
    <location>
        <begin position="54"/>
        <end position="77"/>
    </location>
</feature>
<keyword evidence="1" id="KW-0378">Hydrolase</keyword>
<evidence type="ECO:0000256" key="2">
    <source>
        <dbReference type="SAM" id="Phobius"/>
    </source>
</evidence>
<name>A0AAU7YYA1_9BACT</name>
<feature type="transmembrane region" description="Helical" evidence="2">
    <location>
        <begin position="26"/>
        <end position="47"/>
    </location>
</feature>
<keyword evidence="2" id="KW-0472">Membrane</keyword>
<dbReference type="SMART" id="SM00331">
    <property type="entry name" value="PP2C_SIG"/>
    <property type="match status" value="1"/>
</dbReference>
<keyword evidence="2" id="KW-0812">Transmembrane</keyword>
<dbReference type="InterPro" id="IPR001932">
    <property type="entry name" value="PPM-type_phosphatase-like_dom"/>
</dbReference>
<reference evidence="4" key="2">
    <citation type="journal article" date="2024" name="Environ. Microbiol.">
        <title>Genome analysis and description of Tunturibacter gen. nov. expands the diversity of Terriglobia in tundra soils.</title>
        <authorList>
            <person name="Messyasz A."/>
            <person name="Mannisto M.K."/>
            <person name="Kerkhof L.J."/>
            <person name="Haggblom M.M."/>
        </authorList>
    </citation>
    <scope>NUCLEOTIDE SEQUENCE</scope>
    <source>
        <strain evidence="4">M8UP39</strain>
    </source>
</reference>
<dbReference type="Gene3D" id="3.60.40.10">
    <property type="entry name" value="PPM-type phosphatase domain"/>
    <property type="match status" value="1"/>
</dbReference>
<dbReference type="AlphaFoldDB" id="A0AAU7YYA1"/>
<proteinExistence type="predicted"/>
<evidence type="ECO:0000313" key="4">
    <source>
        <dbReference type="EMBL" id="XCB21545.1"/>
    </source>
</evidence>
<reference evidence="4" key="1">
    <citation type="submission" date="2023-08" db="EMBL/GenBank/DDBJ databases">
        <authorList>
            <person name="Messyasz A."/>
            <person name="Mannisto M.K."/>
            <person name="Kerkhof L.J."/>
            <person name="Haggblom M."/>
        </authorList>
    </citation>
    <scope>NUCLEOTIDE SEQUENCE</scope>
    <source>
        <strain evidence="4">M8UP39</strain>
    </source>
</reference>
<dbReference type="SUPFAM" id="SSF81606">
    <property type="entry name" value="PP2C-like"/>
    <property type="match status" value="1"/>
</dbReference>
<protein>
    <submittedName>
        <fullName evidence="4">PP2C family protein-serine/threonine phosphatase</fullName>
    </submittedName>
</protein>
<keyword evidence="2" id="KW-1133">Transmembrane helix</keyword>
<feature type="transmembrane region" description="Helical" evidence="2">
    <location>
        <begin position="97"/>
        <end position="118"/>
    </location>
</feature>
<dbReference type="InterPro" id="IPR036457">
    <property type="entry name" value="PPM-type-like_dom_sf"/>
</dbReference>
<dbReference type="InterPro" id="IPR052016">
    <property type="entry name" value="Bact_Sigma-Reg"/>
</dbReference>